<evidence type="ECO:0000259" key="3">
    <source>
        <dbReference type="Pfam" id="PF13229"/>
    </source>
</evidence>
<dbReference type="InterPro" id="IPR011050">
    <property type="entry name" value="Pectin_lyase_fold/virulence"/>
</dbReference>
<dbReference type="Proteomes" id="UP000064967">
    <property type="component" value="Chromosome"/>
</dbReference>
<dbReference type="KEGG" id="llu:AKJ09_05444"/>
<dbReference type="SMART" id="SM00710">
    <property type="entry name" value="PbH1"/>
    <property type="match status" value="8"/>
</dbReference>
<dbReference type="InterPro" id="IPR012334">
    <property type="entry name" value="Pectin_lyas_fold"/>
</dbReference>
<dbReference type="SUPFAM" id="SSF51126">
    <property type="entry name" value="Pectin lyase-like"/>
    <property type="match status" value="1"/>
</dbReference>
<evidence type="ECO:0000313" key="4">
    <source>
        <dbReference type="EMBL" id="AKU98780.1"/>
    </source>
</evidence>
<feature type="region of interest" description="Disordered" evidence="1">
    <location>
        <begin position="380"/>
        <end position="405"/>
    </location>
</feature>
<dbReference type="RefSeq" id="WP_169927833.1">
    <property type="nucleotide sequence ID" value="NZ_CP012333.1"/>
</dbReference>
<dbReference type="PROSITE" id="PS51257">
    <property type="entry name" value="PROKAR_LIPOPROTEIN"/>
    <property type="match status" value="1"/>
</dbReference>
<proteinExistence type="predicted"/>
<feature type="compositionally biased region" description="Gly residues" evidence="1">
    <location>
        <begin position="59"/>
        <end position="76"/>
    </location>
</feature>
<dbReference type="Gene3D" id="2.160.20.10">
    <property type="entry name" value="Single-stranded right-handed beta-helix, Pectin lyase-like"/>
    <property type="match status" value="1"/>
</dbReference>
<dbReference type="InterPro" id="IPR039448">
    <property type="entry name" value="Beta_helix"/>
</dbReference>
<name>A0A0K1PZ26_9BACT</name>
<dbReference type="Pfam" id="PF13229">
    <property type="entry name" value="Beta_helix"/>
    <property type="match status" value="1"/>
</dbReference>
<dbReference type="STRING" id="1391654.AKJ09_05444"/>
<reference evidence="4 5" key="1">
    <citation type="submission" date="2015-08" db="EMBL/GenBank/DDBJ databases">
        <authorList>
            <person name="Babu N.S."/>
            <person name="Beckwith C.J."/>
            <person name="Beseler K.G."/>
            <person name="Brison A."/>
            <person name="Carone J.V."/>
            <person name="Caskin T.P."/>
            <person name="Diamond M."/>
            <person name="Durham M.E."/>
            <person name="Foxe J.M."/>
            <person name="Go M."/>
            <person name="Henderson B.A."/>
            <person name="Jones I.B."/>
            <person name="McGettigan J.A."/>
            <person name="Micheletti S.J."/>
            <person name="Nasrallah M.E."/>
            <person name="Ortiz D."/>
            <person name="Piller C.R."/>
            <person name="Privatt S.R."/>
            <person name="Schneider S.L."/>
            <person name="Sharp S."/>
            <person name="Smith T.C."/>
            <person name="Stanton J.D."/>
            <person name="Ullery H.E."/>
            <person name="Wilson R.J."/>
            <person name="Serrano M.G."/>
            <person name="Buck G."/>
            <person name="Lee V."/>
            <person name="Wang Y."/>
            <person name="Carvalho R."/>
            <person name="Voegtly L."/>
            <person name="Shi R."/>
            <person name="Duckworth R."/>
            <person name="Johnson A."/>
            <person name="Loviza R."/>
            <person name="Walstead R."/>
            <person name="Shah Z."/>
            <person name="Kiflezghi M."/>
            <person name="Wade K."/>
            <person name="Ball S.L."/>
            <person name="Bradley K.W."/>
            <person name="Asai D.J."/>
            <person name="Bowman C.A."/>
            <person name="Russell D.A."/>
            <person name="Pope W.H."/>
            <person name="Jacobs-Sera D."/>
            <person name="Hendrix R.W."/>
            <person name="Hatfull G.F."/>
        </authorList>
    </citation>
    <scope>NUCLEOTIDE SEQUENCE [LARGE SCALE GENOMIC DNA]</scope>
    <source>
        <strain evidence="4 5">DSM 27648</strain>
    </source>
</reference>
<dbReference type="AlphaFoldDB" id="A0A0K1PZ26"/>
<dbReference type="Pfam" id="PF12708">
    <property type="entry name" value="Pect-lyase_RHGA_epim"/>
    <property type="match status" value="1"/>
</dbReference>
<evidence type="ECO:0000313" key="5">
    <source>
        <dbReference type="Proteomes" id="UP000064967"/>
    </source>
</evidence>
<dbReference type="EMBL" id="CP012333">
    <property type="protein sequence ID" value="AKU98780.1"/>
    <property type="molecule type" value="Genomic_DNA"/>
</dbReference>
<accession>A0A0K1PZ26</accession>
<feature type="domain" description="Rhamnogalacturonase A/B/Epimerase-like pectate lyase" evidence="2">
    <location>
        <begin position="101"/>
        <end position="147"/>
    </location>
</feature>
<organism evidence="4 5">
    <name type="scientific">Labilithrix luteola</name>
    <dbReference type="NCBI Taxonomy" id="1391654"/>
    <lineage>
        <taxon>Bacteria</taxon>
        <taxon>Pseudomonadati</taxon>
        <taxon>Myxococcota</taxon>
        <taxon>Polyangia</taxon>
        <taxon>Polyangiales</taxon>
        <taxon>Labilitrichaceae</taxon>
        <taxon>Labilithrix</taxon>
    </lineage>
</organism>
<protein>
    <submittedName>
        <fullName evidence="4">Phage protein</fullName>
    </submittedName>
</protein>
<keyword evidence="5" id="KW-1185">Reference proteome</keyword>
<sequence length="405" mass="39222">MSGGARSVAFRESFPLLAMFASGVVAVVACGSDLSVIGRNVTGADGGLSPNELDAGAIDGAGGGDGGGDGGGGDPGVHGDDVDAGVVLQGGCAPASFATVIDAKSEGAVGDGVTDDTVAIQNAITKVVGTGGAVTIPDGTYLVAPPSQGGQALTIASGMTLKLSSGAVLKAKPGGPESAALIAIRGPNVNVVGGTIAGDRASHTGTGDVGVGISIIGSANVSLDGVTIEGFWSDGVAIRGASNITLCGVLAQHNRRRGVGIESVEGFTATNSSFSNTYGAAPAAGLSIEAVAGDTVHNVSVRGSGAAGNSGGGIVISTIPDPTSKAFEMTFSDARVVANQGNGFTLVGATAVKILASQIRDNRGDGIAFDDRATSNLANGNTITGNGGVPIRDPSGANETSNNSF</sequence>
<feature type="region of interest" description="Disordered" evidence="1">
    <location>
        <begin position="52"/>
        <end position="80"/>
    </location>
</feature>
<evidence type="ECO:0000259" key="2">
    <source>
        <dbReference type="Pfam" id="PF12708"/>
    </source>
</evidence>
<feature type="domain" description="Right handed beta helix" evidence="3">
    <location>
        <begin position="212"/>
        <end position="404"/>
    </location>
</feature>
<dbReference type="InterPro" id="IPR024535">
    <property type="entry name" value="RHGA/B-epi-like_pectate_lyase"/>
</dbReference>
<evidence type="ECO:0000256" key="1">
    <source>
        <dbReference type="SAM" id="MobiDB-lite"/>
    </source>
</evidence>
<gene>
    <name evidence="4" type="ORF">AKJ09_05444</name>
</gene>
<dbReference type="InterPro" id="IPR006626">
    <property type="entry name" value="PbH1"/>
</dbReference>